<proteinExistence type="predicted"/>
<evidence type="ECO:0000313" key="4">
    <source>
        <dbReference type="Proteomes" id="UP000479293"/>
    </source>
</evidence>
<dbReference type="Proteomes" id="UP000479293">
    <property type="component" value="Unassembled WGS sequence"/>
</dbReference>
<accession>A0A7C9FQ68</accession>
<keyword evidence="1" id="KW-0732">Signal</keyword>
<evidence type="ECO:0000313" key="3">
    <source>
        <dbReference type="EMBL" id="MPR34429.1"/>
    </source>
</evidence>
<keyword evidence="4" id="KW-1185">Reference proteome</keyword>
<comment type="caution">
    <text evidence="3">The sequence shown here is derived from an EMBL/GenBank/DDBJ whole genome shotgun (WGS) entry which is preliminary data.</text>
</comment>
<dbReference type="RefSeq" id="WP_152760642.1">
    <property type="nucleotide sequence ID" value="NZ_WHLY01000002.1"/>
</dbReference>
<protein>
    <submittedName>
        <fullName evidence="3">DUF4440 domain-containing protein</fullName>
    </submittedName>
</protein>
<reference evidence="3 4" key="1">
    <citation type="submission" date="2019-10" db="EMBL/GenBank/DDBJ databases">
        <title>Draft Genome Sequence of Cytophagaceae sp. SJW1-29.</title>
        <authorList>
            <person name="Choi A."/>
        </authorList>
    </citation>
    <scope>NUCLEOTIDE SEQUENCE [LARGE SCALE GENOMIC DNA]</scope>
    <source>
        <strain evidence="3 4">SJW1-29</strain>
    </source>
</reference>
<feature type="chain" id="PRO_5028973399" evidence="1">
    <location>
        <begin position="20"/>
        <end position="143"/>
    </location>
</feature>
<organism evidence="3 4">
    <name type="scientific">Salmonirosea aquatica</name>
    <dbReference type="NCBI Taxonomy" id="2654236"/>
    <lineage>
        <taxon>Bacteria</taxon>
        <taxon>Pseudomonadati</taxon>
        <taxon>Bacteroidota</taxon>
        <taxon>Cytophagia</taxon>
        <taxon>Cytophagales</taxon>
        <taxon>Spirosomataceae</taxon>
        <taxon>Salmonirosea</taxon>
    </lineage>
</organism>
<dbReference type="InterPro" id="IPR032710">
    <property type="entry name" value="NTF2-like_dom_sf"/>
</dbReference>
<dbReference type="AlphaFoldDB" id="A0A7C9FQ68"/>
<dbReference type="InterPro" id="IPR027843">
    <property type="entry name" value="DUF4440"/>
</dbReference>
<dbReference type="SUPFAM" id="SSF54427">
    <property type="entry name" value="NTF2-like"/>
    <property type="match status" value="1"/>
</dbReference>
<evidence type="ECO:0000259" key="2">
    <source>
        <dbReference type="Pfam" id="PF14534"/>
    </source>
</evidence>
<dbReference type="Gene3D" id="3.10.450.50">
    <property type="match status" value="1"/>
</dbReference>
<feature type="domain" description="DUF4440" evidence="2">
    <location>
        <begin position="30"/>
        <end position="134"/>
    </location>
</feature>
<feature type="signal peptide" evidence="1">
    <location>
        <begin position="1"/>
        <end position="19"/>
    </location>
</feature>
<name>A0A7C9FQ68_9BACT</name>
<dbReference type="Pfam" id="PF14534">
    <property type="entry name" value="DUF4440"/>
    <property type="match status" value="1"/>
</dbReference>
<sequence length="143" mass="15371">MKKIFPVWVLMLTALGTLARQSTPPNTPTECTEAFFEALLAKDASALRSLLTVDYAMVSFDGSLVDGNTLAEAVASGYIAIESGNVSRTYARLYGEAGIVTGTWNARGTLQGYKFDNQISFMAVCVRQGGAWKLAGVQFTPTM</sequence>
<gene>
    <name evidence="3" type="ORF">GBK04_13955</name>
</gene>
<dbReference type="EMBL" id="WHLY01000002">
    <property type="protein sequence ID" value="MPR34429.1"/>
    <property type="molecule type" value="Genomic_DNA"/>
</dbReference>
<evidence type="ECO:0000256" key="1">
    <source>
        <dbReference type="SAM" id="SignalP"/>
    </source>
</evidence>